<dbReference type="RefSeq" id="WP_073313601.1">
    <property type="nucleotide sequence ID" value="NZ_FQYP01000001.1"/>
</dbReference>
<evidence type="ECO:0000313" key="2">
    <source>
        <dbReference type="EMBL" id="SHI41705.1"/>
    </source>
</evidence>
<dbReference type="Proteomes" id="UP000184432">
    <property type="component" value="Unassembled WGS sequence"/>
</dbReference>
<dbReference type="SUPFAM" id="SSF101874">
    <property type="entry name" value="YceI-like"/>
    <property type="match status" value="1"/>
</dbReference>
<dbReference type="PANTHER" id="PTHR34406">
    <property type="entry name" value="PROTEIN YCEI"/>
    <property type="match status" value="1"/>
</dbReference>
<dbReference type="InterPro" id="IPR036761">
    <property type="entry name" value="TTHA0802/YceI-like_sf"/>
</dbReference>
<dbReference type="InterPro" id="IPR007372">
    <property type="entry name" value="Lipid/polyisoprenoid-bd_YceI"/>
</dbReference>
<proteinExistence type="predicted"/>
<dbReference type="PANTHER" id="PTHR34406:SF1">
    <property type="entry name" value="PROTEIN YCEI"/>
    <property type="match status" value="1"/>
</dbReference>
<dbReference type="EMBL" id="FQYP01000001">
    <property type="protein sequence ID" value="SHI41705.1"/>
    <property type="molecule type" value="Genomic_DNA"/>
</dbReference>
<gene>
    <name evidence="2" type="ORF">SAMN04488508_101548</name>
</gene>
<feature type="domain" description="Lipid/polyisoprenoid-binding YceI-like" evidence="1">
    <location>
        <begin position="39"/>
        <end position="176"/>
    </location>
</feature>
<dbReference type="AlphaFoldDB" id="A0A1M6AYZ6"/>
<dbReference type="OrthoDB" id="116832at2"/>
<accession>A0A1M6AYZ6</accession>
<evidence type="ECO:0000313" key="3">
    <source>
        <dbReference type="Proteomes" id="UP000184432"/>
    </source>
</evidence>
<protein>
    <submittedName>
        <fullName evidence="2">YceI-like domain-containing protein</fullName>
    </submittedName>
</protein>
<dbReference type="Pfam" id="PF04264">
    <property type="entry name" value="YceI"/>
    <property type="match status" value="1"/>
</dbReference>
<organism evidence="2 3">
    <name type="scientific">Aquimarina spongiae</name>
    <dbReference type="NCBI Taxonomy" id="570521"/>
    <lineage>
        <taxon>Bacteria</taxon>
        <taxon>Pseudomonadati</taxon>
        <taxon>Bacteroidota</taxon>
        <taxon>Flavobacteriia</taxon>
        <taxon>Flavobacteriales</taxon>
        <taxon>Flavobacteriaceae</taxon>
        <taxon>Aquimarina</taxon>
    </lineage>
</organism>
<dbReference type="STRING" id="570521.SAMN04488508_101548"/>
<reference evidence="3" key="1">
    <citation type="submission" date="2016-11" db="EMBL/GenBank/DDBJ databases">
        <authorList>
            <person name="Varghese N."/>
            <person name="Submissions S."/>
        </authorList>
    </citation>
    <scope>NUCLEOTIDE SEQUENCE [LARGE SCALE GENOMIC DNA]</scope>
    <source>
        <strain evidence="3">DSM 22623</strain>
    </source>
</reference>
<dbReference type="Gene3D" id="2.40.128.110">
    <property type="entry name" value="Lipid/polyisoprenoid-binding, YceI-like"/>
    <property type="match status" value="1"/>
</dbReference>
<sequence>MNKLIILIFLLINFTDDDTKSDQFITRQGQVSFFSYTSVEDIEAKNNQVLSIIDISKNEIAVSMLMNAFVFKKSLMHEHFNESYIESDLYPKATFEGNIIDFDPSETDTQTRMVKGKLTIHGITKEVEIKTTIEQVNGSFVLNGDFEVTVKDFDIKIPPILAPNIAKVISIKFKFEYQHYEK</sequence>
<evidence type="ECO:0000259" key="1">
    <source>
        <dbReference type="Pfam" id="PF04264"/>
    </source>
</evidence>
<keyword evidence="3" id="KW-1185">Reference proteome</keyword>
<name>A0A1M6AYZ6_9FLAO</name>